<comment type="subcellular location">
    <subcellularLocation>
        <location evidence="2">Cell membrane</location>
        <topology evidence="2">Multi-pass membrane protein</topology>
    </subcellularLocation>
</comment>
<dbReference type="InterPro" id="IPR006419">
    <property type="entry name" value="NMN_transpt_PnuC"/>
</dbReference>
<evidence type="ECO:0000256" key="1">
    <source>
        <dbReference type="ARBA" id="ARBA00002672"/>
    </source>
</evidence>
<sequence>MSPLEIAANLLYLVSVWLAAQNRVHTWWTGIIACALFATLFYQSQLYADVVLQGFFIVTSLWGWWQWRGGIQRVEPPIRRVPIRMMLMLAVFAGGVTYGYGMILHRYTNAYAPFWDSAILALSVLGQFLLMARRVESWLCWILVNTIAIPVYASRGLQLTAAVYVLFWFNAWYGGWRWHRQAER</sequence>
<dbReference type="Proteomes" id="UP000587991">
    <property type="component" value="Unassembled WGS sequence"/>
</dbReference>
<evidence type="ECO:0000256" key="6">
    <source>
        <dbReference type="ARBA" id="ARBA00022475"/>
    </source>
</evidence>
<evidence type="ECO:0000313" key="11">
    <source>
        <dbReference type="EMBL" id="NLR76475.1"/>
    </source>
</evidence>
<evidence type="ECO:0000256" key="10">
    <source>
        <dbReference type="SAM" id="Phobius"/>
    </source>
</evidence>
<keyword evidence="7 10" id="KW-0812">Transmembrane</keyword>
<organism evidence="11 12">
    <name type="scientific">Leeia aquatica</name>
    <dbReference type="NCBI Taxonomy" id="2725557"/>
    <lineage>
        <taxon>Bacteria</taxon>
        <taxon>Pseudomonadati</taxon>
        <taxon>Pseudomonadota</taxon>
        <taxon>Betaproteobacteria</taxon>
        <taxon>Neisseriales</taxon>
        <taxon>Leeiaceae</taxon>
        <taxon>Leeia</taxon>
    </lineage>
</organism>
<dbReference type="AlphaFoldDB" id="A0A847SC43"/>
<evidence type="ECO:0000256" key="4">
    <source>
        <dbReference type="ARBA" id="ARBA00017522"/>
    </source>
</evidence>
<dbReference type="NCBIfam" id="TIGR01528">
    <property type="entry name" value="NMN_trans_PnuC"/>
    <property type="match status" value="1"/>
</dbReference>
<feature type="transmembrane region" description="Helical" evidence="10">
    <location>
        <begin position="159"/>
        <end position="176"/>
    </location>
</feature>
<evidence type="ECO:0000256" key="8">
    <source>
        <dbReference type="ARBA" id="ARBA00022989"/>
    </source>
</evidence>
<dbReference type="GO" id="GO:0034257">
    <property type="term" value="F:nicotinamide riboside transmembrane transporter activity"/>
    <property type="evidence" value="ECO:0007669"/>
    <property type="project" value="InterPro"/>
</dbReference>
<proteinExistence type="inferred from homology"/>
<protein>
    <recommendedName>
        <fullName evidence="4">Nicotinamide riboside transporter PnuC</fullName>
    </recommendedName>
</protein>
<keyword evidence="5" id="KW-0813">Transport</keyword>
<accession>A0A847SC43</accession>
<evidence type="ECO:0000256" key="2">
    <source>
        <dbReference type="ARBA" id="ARBA00004651"/>
    </source>
</evidence>
<keyword evidence="8 10" id="KW-1133">Transmembrane helix</keyword>
<keyword evidence="9 10" id="KW-0472">Membrane</keyword>
<comment type="caution">
    <text evidence="11">The sequence shown here is derived from an EMBL/GenBank/DDBJ whole genome shotgun (WGS) entry which is preliminary data.</text>
</comment>
<evidence type="ECO:0000256" key="9">
    <source>
        <dbReference type="ARBA" id="ARBA00023136"/>
    </source>
</evidence>
<dbReference type="PANTHER" id="PTHR36122">
    <property type="entry name" value="NICOTINAMIDE RIBOSIDE TRANSPORTER PNUC"/>
    <property type="match status" value="1"/>
</dbReference>
<dbReference type="GO" id="GO:0005886">
    <property type="term" value="C:plasma membrane"/>
    <property type="evidence" value="ECO:0007669"/>
    <property type="project" value="UniProtKB-SubCell"/>
</dbReference>
<evidence type="ECO:0000256" key="7">
    <source>
        <dbReference type="ARBA" id="ARBA00022692"/>
    </source>
</evidence>
<evidence type="ECO:0000256" key="5">
    <source>
        <dbReference type="ARBA" id="ARBA00022448"/>
    </source>
</evidence>
<gene>
    <name evidence="11" type="ORF">HF682_15010</name>
</gene>
<dbReference type="PANTHER" id="PTHR36122:SF2">
    <property type="entry name" value="NICOTINAMIDE RIBOSIDE TRANSPORTER PNUC"/>
    <property type="match status" value="1"/>
</dbReference>
<comment type="function">
    <text evidence="1">Required for nicotinamide riboside transport across the inner membrane.</text>
</comment>
<dbReference type="Pfam" id="PF04973">
    <property type="entry name" value="NMN_transporter"/>
    <property type="match status" value="1"/>
</dbReference>
<reference evidence="11 12" key="1">
    <citation type="submission" date="2020-04" db="EMBL/GenBank/DDBJ databases">
        <title>Draft genome of Leeia sp. IMCC25680.</title>
        <authorList>
            <person name="Song J."/>
            <person name="Cho J.-C."/>
        </authorList>
    </citation>
    <scope>NUCLEOTIDE SEQUENCE [LARGE SCALE GENOMIC DNA]</scope>
    <source>
        <strain evidence="11 12">IMCC25680</strain>
    </source>
</reference>
<dbReference type="EMBL" id="JABAIM010000004">
    <property type="protein sequence ID" value="NLR76475.1"/>
    <property type="molecule type" value="Genomic_DNA"/>
</dbReference>
<feature type="transmembrane region" description="Helical" evidence="10">
    <location>
        <begin position="46"/>
        <end position="65"/>
    </location>
</feature>
<keyword evidence="12" id="KW-1185">Reference proteome</keyword>
<evidence type="ECO:0000313" key="12">
    <source>
        <dbReference type="Proteomes" id="UP000587991"/>
    </source>
</evidence>
<name>A0A847SC43_9NEIS</name>
<comment type="similarity">
    <text evidence="3">Belongs to the nicotinamide ribonucleoside (NR) uptake permease (TC 4.B.1) family.</text>
</comment>
<evidence type="ECO:0000256" key="3">
    <source>
        <dbReference type="ARBA" id="ARBA00006669"/>
    </source>
</evidence>
<feature type="transmembrane region" description="Helical" evidence="10">
    <location>
        <begin position="86"/>
        <end position="104"/>
    </location>
</feature>
<keyword evidence="6" id="KW-1003">Cell membrane</keyword>
<feature type="transmembrane region" description="Helical" evidence="10">
    <location>
        <begin position="137"/>
        <end position="153"/>
    </location>
</feature>